<dbReference type="InterPro" id="IPR006236">
    <property type="entry name" value="PGDH"/>
</dbReference>
<reference evidence="17 18" key="2">
    <citation type="submission" date="2019-01" db="EMBL/GenBank/DDBJ databases">
        <title>The decoding of complex shrimp genome reveals the adaptation for benthos swimmer, frequently molting mechanism and breeding impact on genome.</title>
        <authorList>
            <person name="Sun Y."/>
            <person name="Gao Y."/>
            <person name="Yu Y."/>
        </authorList>
    </citation>
    <scope>NUCLEOTIDE SEQUENCE [LARGE SCALE GENOMIC DNA]</scope>
    <source>
        <tissue evidence="17">Muscle</tissue>
    </source>
</reference>
<keyword evidence="9 13" id="KW-0560">Oxidoreductase</keyword>
<keyword evidence="8" id="KW-0007">Acetylation</keyword>
<gene>
    <name evidence="17" type="ORF">C7M84_024205</name>
</gene>
<dbReference type="InterPro" id="IPR029753">
    <property type="entry name" value="D-isomer_DH_CS"/>
</dbReference>
<evidence type="ECO:0000256" key="4">
    <source>
        <dbReference type="ARBA" id="ARBA00013143"/>
    </source>
</evidence>
<evidence type="ECO:0000256" key="8">
    <source>
        <dbReference type="ARBA" id="ARBA00022990"/>
    </source>
</evidence>
<evidence type="ECO:0000256" key="2">
    <source>
        <dbReference type="ARBA" id="ARBA00005854"/>
    </source>
</evidence>
<dbReference type="AlphaFoldDB" id="A0A3R7MPQ8"/>
<comment type="pathway">
    <text evidence="1 13">Amino-acid biosynthesis; L-serine biosynthesis; L-serine from 3-phospho-D-glycerate: step 1/3.</text>
</comment>
<dbReference type="SUPFAM" id="SSF51735">
    <property type="entry name" value="NAD(P)-binding Rossmann-fold domains"/>
    <property type="match status" value="1"/>
</dbReference>
<dbReference type="InterPro" id="IPR006140">
    <property type="entry name" value="D-isomer_DH_NAD-bd"/>
</dbReference>
<evidence type="ECO:0000256" key="1">
    <source>
        <dbReference type="ARBA" id="ARBA00005216"/>
    </source>
</evidence>
<dbReference type="InterPro" id="IPR045626">
    <property type="entry name" value="PGDH_ASB_dom"/>
</dbReference>
<dbReference type="EC" id="1.1.1.95" evidence="4 13"/>
<comment type="caution">
    <text evidence="17">The sequence shown here is derived from an EMBL/GenBank/DDBJ whole genome shotgun (WGS) entry which is preliminary data.</text>
</comment>
<dbReference type="GO" id="GO:0051287">
    <property type="term" value="F:NAD binding"/>
    <property type="evidence" value="ECO:0007669"/>
    <property type="project" value="UniProtKB-UniRule"/>
</dbReference>
<comment type="similarity">
    <text evidence="2 13">Belongs to the D-isomer specific 2-hydroxyacid dehydrogenase family.</text>
</comment>
<keyword evidence="11 13" id="KW-0718">Serine biosynthesis</keyword>
<dbReference type="GO" id="GO:0004617">
    <property type="term" value="F:phosphoglycerate dehydrogenase activity"/>
    <property type="evidence" value="ECO:0007669"/>
    <property type="project" value="UniProtKB-EC"/>
</dbReference>
<evidence type="ECO:0000259" key="14">
    <source>
        <dbReference type="Pfam" id="PF00389"/>
    </source>
</evidence>
<dbReference type="PANTHER" id="PTHR42938:SF22">
    <property type="entry name" value="D-3-PHOSPHOGLYCERATE DEHYDROGENASE"/>
    <property type="match status" value="1"/>
</dbReference>
<evidence type="ECO:0000259" key="15">
    <source>
        <dbReference type="Pfam" id="PF02826"/>
    </source>
</evidence>
<feature type="domain" description="D-isomer specific 2-hydroxyacid dehydrogenase NAD-binding" evidence="15">
    <location>
        <begin position="111"/>
        <end position="284"/>
    </location>
</feature>
<dbReference type="UniPathway" id="UPA00135">
    <property type="reaction ID" value="UER00196"/>
</dbReference>
<dbReference type="SUPFAM" id="SSF52283">
    <property type="entry name" value="Formate/glycerate dehydrogenase catalytic domain-like"/>
    <property type="match status" value="1"/>
</dbReference>
<evidence type="ECO:0000259" key="16">
    <source>
        <dbReference type="Pfam" id="PF19304"/>
    </source>
</evidence>
<dbReference type="STRING" id="6689.A0A3R7MPQ8"/>
<dbReference type="SUPFAM" id="SSF143548">
    <property type="entry name" value="Serine metabolism enzymes domain"/>
    <property type="match status" value="1"/>
</dbReference>
<dbReference type="FunFam" id="3.40.50.720:FF:000021">
    <property type="entry name" value="D-3-phosphoglycerate dehydrogenase"/>
    <property type="match status" value="1"/>
</dbReference>
<keyword evidence="6" id="KW-0597">Phosphoprotein</keyword>
<protein>
    <recommendedName>
        <fullName evidence="5 13">D-3-phosphoglycerate dehydrogenase</fullName>
        <ecNumber evidence="4 13">1.1.1.95</ecNumber>
    </recommendedName>
</protein>
<dbReference type="Pfam" id="PF00389">
    <property type="entry name" value="2-Hacid_dh"/>
    <property type="match status" value="1"/>
</dbReference>
<proteinExistence type="inferred from homology"/>
<evidence type="ECO:0000256" key="9">
    <source>
        <dbReference type="ARBA" id="ARBA00023002"/>
    </source>
</evidence>
<dbReference type="InterPro" id="IPR029752">
    <property type="entry name" value="D-isomer_DH_CS1"/>
</dbReference>
<evidence type="ECO:0000313" key="17">
    <source>
        <dbReference type="EMBL" id="ROT82633.1"/>
    </source>
</evidence>
<feature type="domain" description="D-isomer specific 2-hydroxyacid dehydrogenase catalytic" evidence="14">
    <location>
        <begin position="8"/>
        <end position="316"/>
    </location>
</feature>
<feature type="domain" description="D-3-phosphoglycerate dehydrogenase ASB" evidence="16">
    <location>
        <begin position="329"/>
        <end position="444"/>
    </location>
</feature>
<evidence type="ECO:0000256" key="12">
    <source>
        <dbReference type="ARBA" id="ARBA00048731"/>
    </source>
</evidence>
<evidence type="ECO:0000256" key="10">
    <source>
        <dbReference type="ARBA" id="ARBA00023027"/>
    </source>
</evidence>
<evidence type="ECO:0000313" key="18">
    <source>
        <dbReference type="Proteomes" id="UP000283509"/>
    </source>
</evidence>
<evidence type="ECO:0000256" key="11">
    <source>
        <dbReference type="ARBA" id="ARBA00023299"/>
    </source>
</evidence>
<evidence type="ECO:0000256" key="13">
    <source>
        <dbReference type="RuleBase" id="RU363003"/>
    </source>
</evidence>
<dbReference type="PROSITE" id="PS00065">
    <property type="entry name" value="D_2_HYDROXYACID_DH_1"/>
    <property type="match status" value="1"/>
</dbReference>
<dbReference type="InterPro" id="IPR006139">
    <property type="entry name" value="D-isomer_2_OHA_DH_cat_dom"/>
</dbReference>
<dbReference type="CDD" id="cd12173">
    <property type="entry name" value="PGDH_4"/>
    <property type="match status" value="1"/>
</dbReference>
<evidence type="ECO:0000256" key="6">
    <source>
        <dbReference type="ARBA" id="ARBA00022553"/>
    </source>
</evidence>
<evidence type="ECO:0000256" key="3">
    <source>
        <dbReference type="ARBA" id="ARBA00011881"/>
    </source>
</evidence>
<dbReference type="EMBL" id="QCYY01000795">
    <property type="protein sequence ID" value="ROT82633.1"/>
    <property type="molecule type" value="Genomic_DNA"/>
</dbReference>
<dbReference type="GO" id="GO:0006564">
    <property type="term" value="P:L-serine biosynthetic process"/>
    <property type="evidence" value="ECO:0007669"/>
    <property type="project" value="UniProtKB-KW"/>
</dbReference>
<dbReference type="InterPro" id="IPR029009">
    <property type="entry name" value="ASB_dom_sf"/>
</dbReference>
<organism evidence="17 18">
    <name type="scientific">Penaeus vannamei</name>
    <name type="common">Whiteleg shrimp</name>
    <name type="synonym">Litopenaeus vannamei</name>
    <dbReference type="NCBI Taxonomy" id="6689"/>
    <lineage>
        <taxon>Eukaryota</taxon>
        <taxon>Metazoa</taxon>
        <taxon>Ecdysozoa</taxon>
        <taxon>Arthropoda</taxon>
        <taxon>Crustacea</taxon>
        <taxon>Multicrustacea</taxon>
        <taxon>Malacostraca</taxon>
        <taxon>Eumalacostraca</taxon>
        <taxon>Eucarida</taxon>
        <taxon>Decapoda</taxon>
        <taxon>Dendrobranchiata</taxon>
        <taxon>Penaeoidea</taxon>
        <taxon>Penaeidae</taxon>
        <taxon>Penaeus</taxon>
    </lineage>
</organism>
<dbReference type="PROSITE" id="PS00671">
    <property type="entry name" value="D_2_HYDROXYACID_DH_3"/>
    <property type="match status" value="1"/>
</dbReference>
<keyword evidence="7 13" id="KW-0028">Amino-acid biosynthesis</keyword>
<accession>A0A3R7MPQ8</accession>
<sequence>MTAKIEKVLLLDGVDSVCGEILQKAGIKVTVHAKLSKEQLAEELKSHDGMVVRSATKVTSDVLAAAPALKIVGRAGTGVDNIDVEAATRRGVIVMNTPGGNTLSAAEHTCAMVCSLSRSVPQACAALKAGKWDRKLYMGSELYGKTLAIVGLGRIGREVAKRMQSFGMTTIGYDPMIPAHVTAEWGVESMSLEELWPRADYITVHTPLLPHTRNLIGSEVLSKCKRGVRIVNVARGGIVDEAALLVALEDGRCGGAGLDVFLEEPPTDLTLCQHPKVICTPHLGANTKEAQRRVACEIAQQMVDMMQGKPLVGVINAPALTNATSDACRPWIELAQSLGCLANRISQPTDTPSLSISLHLYGPGVSKMKTFLGSAVLVGLLKEMASSDVNLVNAPLMAQEMGVTVTVDDHPDICPSIAAAGPEAVEVKVTRGLNTHTLLGNVSGGQATLYGLDGCVWEAGLTLGRNMLFFTASPGTSPLAAIATQLASLQASLTSLSSSVPNTKEGWHVARTQAAVDFQSAIPNARLVAQVSF</sequence>
<dbReference type="Gene3D" id="3.40.50.720">
    <property type="entry name" value="NAD(P)-binding Rossmann-like Domain"/>
    <property type="match status" value="2"/>
</dbReference>
<dbReference type="Gene3D" id="3.30.1330.90">
    <property type="entry name" value="D-3-phosphoglycerate dehydrogenase, domain 3"/>
    <property type="match status" value="1"/>
</dbReference>
<keyword evidence="18" id="KW-1185">Reference proteome</keyword>
<dbReference type="PANTHER" id="PTHR42938">
    <property type="entry name" value="FORMATE DEHYDROGENASE 1"/>
    <property type="match status" value="1"/>
</dbReference>
<dbReference type="Pfam" id="PF19304">
    <property type="entry name" value="PGDH_inter"/>
    <property type="match status" value="1"/>
</dbReference>
<comment type="catalytic activity">
    <reaction evidence="12 13">
        <text>(2R)-3-phosphoglycerate + NAD(+) = 3-phosphooxypyruvate + NADH + H(+)</text>
        <dbReference type="Rhea" id="RHEA:12641"/>
        <dbReference type="ChEBI" id="CHEBI:15378"/>
        <dbReference type="ChEBI" id="CHEBI:18110"/>
        <dbReference type="ChEBI" id="CHEBI:57540"/>
        <dbReference type="ChEBI" id="CHEBI:57945"/>
        <dbReference type="ChEBI" id="CHEBI:58272"/>
        <dbReference type="EC" id="1.1.1.95"/>
    </reaction>
</comment>
<name>A0A3R7MPQ8_PENVA</name>
<dbReference type="InterPro" id="IPR036291">
    <property type="entry name" value="NAD(P)-bd_dom_sf"/>
</dbReference>
<evidence type="ECO:0000256" key="5">
    <source>
        <dbReference type="ARBA" id="ARBA00021582"/>
    </source>
</evidence>
<dbReference type="OrthoDB" id="1621027at2759"/>
<reference evidence="17 18" key="1">
    <citation type="submission" date="2018-04" db="EMBL/GenBank/DDBJ databases">
        <authorList>
            <person name="Zhang X."/>
            <person name="Yuan J."/>
            <person name="Li F."/>
            <person name="Xiang J."/>
        </authorList>
    </citation>
    <scope>NUCLEOTIDE SEQUENCE [LARGE SCALE GENOMIC DNA]</scope>
    <source>
        <tissue evidence="17">Muscle</tissue>
    </source>
</reference>
<dbReference type="NCBIfam" id="TIGR01327">
    <property type="entry name" value="PGDH"/>
    <property type="match status" value="1"/>
</dbReference>
<dbReference type="Pfam" id="PF02826">
    <property type="entry name" value="2-Hacid_dh_C"/>
    <property type="match status" value="1"/>
</dbReference>
<keyword evidence="10 13" id="KW-0520">NAD</keyword>
<dbReference type="Proteomes" id="UP000283509">
    <property type="component" value="Unassembled WGS sequence"/>
</dbReference>
<evidence type="ECO:0000256" key="7">
    <source>
        <dbReference type="ARBA" id="ARBA00022605"/>
    </source>
</evidence>
<comment type="subunit">
    <text evidence="3">Homotetramer.</text>
</comment>